<comment type="caution">
    <text evidence="1">The sequence shown here is derived from an EMBL/GenBank/DDBJ whole genome shotgun (WGS) entry which is preliminary data.</text>
</comment>
<proteinExistence type="predicted"/>
<organism evidence="1 2">
    <name type="scientific">Lepraria finkii</name>
    <dbReference type="NCBI Taxonomy" id="1340010"/>
    <lineage>
        <taxon>Eukaryota</taxon>
        <taxon>Fungi</taxon>
        <taxon>Dikarya</taxon>
        <taxon>Ascomycota</taxon>
        <taxon>Pezizomycotina</taxon>
        <taxon>Lecanoromycetes</taxon>
        <taxon>OSLEUM clade</taxon>
        <taxon>Lecanoromycetidae</taxon>
        <taxon>Lecanorales</taxon>
        <taxon>Lecanorineae</taxon>
        <taxon>Stereocaulaceae</taxon>
        <taxon>Lepraria</taxon>
    </lineage>
</organism>
<evidence type="ECO:0000313" key="1">
    <source>
        <dbReference type="EMBL" id="KAL2050921.1"/>
    </source>
</evidence>
<sequence length="107" mass="12473">MVSMFFQVHSKNDWLTRFALLPLRYPSTQSPHTYLLILSLFPLRSFFHVWVWLSSRSSAEISPPGNMYQYPLLPDLDTEALRSDSTNQHNQFHSTIDLSLTTKSIRT</sequence>
<accession>A0ABR4AZ43</accession>
<evidence type="ECO:0000313" key="2">
    <source>
        <dbReference type="Proteomes" id="UP001590951"/>
    </source>
</evidence>
<gene>
    <name evidence="1" type="ORF">ABVK25_008819</name>
</gene>
<keyword evidence="2" id="KW-1185">Reference proteome</keyword>
<dbReference type="EMBL" id="JBHFEH010000041">
    <property type="protein sequence ID" value="KAL2050921.1"/>
    <property type="molecule type" value="Genomic_DNA"/>
</dbReference>
<dbReference type="Proteomes" id="UP001590951">
    <property type="component" value="Unassembled WGS sequence"/>
</dbReference>
<reference evidence="1 2" key="1">
    <citation type="submission" date="2024-09" db="EMBL/GenBank/DDBJ databases">
        <title>Rethinking Asexuality: The Enigmatic Case of Functional Sexual Genes in Lepraria (Stereocaulaceae).</title>
        <authorList>
            <person name="Doellman M."/>
            <person name="Sun Y."/>
            <person name="Barcenas-Pena A."/>
            <person name="Lumbsch H.T."/>
            <person name="Grewe F."/>
        </authorList>
    </citation>
    <scope>NUCLEOTIDE SEQUENCE [LARGE SCALE GENOMIC DNA]</scope>
    <source>
        <strain evidence="1 2">Grewe 0041</strain>
    </source>
</reference>
<protein>
    <submittedName>
        <fullName evidence="1">Uncharacterized protein</fullName>
    </submittedName>
</protein>
<name>A0ABR4AZ43_9LECA</name>